<evidence type="ECO:0000256" key="1">
    <source>
        <dbReference type="SAM" id="Phobius"/>
    </source>
</evidence>
<evidence type="ECO:0000259" key="2">
    <source>
        <dbReference type="Pfam" id="PF00535"/>
    </source>
</evidence>
<dbReference type="RefSeq" id="WP_376734340.1">
    <property type="nucleotide sequence ID" value="NZ_JAYMRP010000023.1"/>
</dbReference>
<keyword evidence="1" id="KW-1133">Transmembrane helix</keyword>
<dbReference type="Gene3D" id="3.90.550.10">
    <property type="entry name" value="Spore Coat Polysaccharide Biosynthesis Protein SpsA, Chain A"/>
    <property type="match status" value="1"/>
</dbReference>
<dbReference type="Proteomes" id="UP001585080">
    <property type="component" value="Unassembled WGS sequence"/>
</dbReference>
<proteinExistence type="predicted"/>
<name>A0ABV5EG23_9ACTN</name>
<keyword evidence="1" id="KW-0812">Transmembrane</keyword>
<feature type="transmembrane region" description="Helical" evidence="1">
    <location>
        <begin position="239"/>
        <end position="260"/>
    </location>
</feature>
<organism evidence="3 4">
    <name type="scientific">Streptomyces broussonetiae</name>
    <dbReference type="NCBI Taxonomy" id="2686304"/>
    <lineage>
        <taxon>Bacteria</taxon>
        <taxon>Bacillati</taxon>
        <taxon>Actinomycetota</taxon>
        <taxon>Actinomycetes</taxon>
        <taxon>Kitasatosporales</taxon>
        <taxon>Streptomycetaceae</taxon>
        <taxon>Streptomyces</taxon>
    </lineage>
</organism>
<keyword evidence="4" id="KW-1185">Reference proteome</keyword>
<keyword evidence="1" id="KW-0472">Membrane</keyword>
<feature type="transmembrane region" description="Helical" evidence="1">
    <location>
        <begin position="272"/>
        <end position="293"/>
    </location>
</feature>
<dbReference type="EMBL" id="JAYMRP010000023">
    <property type="protein sequence ID" value="MFB8775755.1"/>
    <property type="molecule type" value="Genomic_DNA"/>
</dbReference>
<dbReference type="PANTHER" id="PTHR43630:SF2">
    <property type="entry name" value="GLYCOSYLTRANSFERASE"/>
    <property type="match status" value="1"/>
</dbReference>
<evidence type="ECO:0000313" key="4">
    <source>
        <dbReference type="Proteomes" id="UP001585080"/>
    </source>
</evidence>
<gene>
    <name evidence="3" type="ORF">VSS16_23940</name>
</gene>
<protein>
    <submittedName>
        <fullName evidence="3">Glycosyltransferase family 2 protein</fullName>
    </submittedName>
</protein>
<evidence type="ECO:0000313" key="3">
    <source>
        <dbReference type="EMBL" id="MFB8775755.1"/>
    </source>
</evidence>
<dbReference type="InterPro" id="IPR029044">
    <property type="entry name" value="Nucleotide-diphossugar_trans"/>
</dbReference>
<accession>A0ABV5EG23</accession>
<dbReference type="PANTHER" id="PTHR43630">
    <property type="entry name" value="POLY-BETA-1,6-N-ACETYL-D-GLUCOSAMINE SYNTHASE"/>
    <property type="match status" value="1"/>
</dbReference>
<reference evidence="3 4" key="1">
    <citation type="submission" date="2024-01" db="EMBL/GenBank/DDBJ databases">
        <title>Genome mining of biosynthetic gene clusters to explore secondary metabolites of Streptomyces sp.</title>
        <authorList>
            <person name="Baig A."/>
            <person name="Ajitkumar Shintre N."/>
            <person name="Kumar H."/>
            <person name="Anbarasu A."/>
            <person name="Ramaiah S."/>
        </authorList>
    </citation>
    <scope>NUCLEOTIDE SEQUENCE [LARGE SCALE GENOMIC DNA]</scope>
    <source>
        <strain evidence="3 4">A57</strain>
    </source>
</reference>
<dbReference type="CDD" id="cd06423">
    <property type="entry name" value="CESA_like"/>
    <property type="match status" value="1"/>
</dbReference>
<comment type="caution">
    <text evidence="3">The sequence shown here is derived from an EMBL/GenBank/DDBJ whole genome shotgun (WGS) entry which is preliminary data.</text>
</comment>
<dbReference type="SUPFAM" id="SSF53448">
    <property type="entry name" value="Nucleotide-diphospho-sugar transferases"/>
    <property type="match status" value="1"/>
</dbReference>
<feature type="domain" description="Glycosyltransferase 2-like" evidence="2">
    <location>
        <begin position="5"/>
        <end position="162"/>
    </location>
</feature>
<dbReference type="InterPro" id="IPR001173">
    <property type="entry name" value="Glyco_trans_2-like"/>
</dbReference>
<sequence>MTTISAIVPAHNEEQGLGDTLESLLSQTHPFDEVIVVDDHSTDRTRQVALSYGVTVFTAETNQGSKARAQNYGLRYVWTDLVLPVDADTVLARDYVELILEPFENPRVAVAAGCVLTRFEDTAPERGRSIEYLFGFHFQRPIQNAANSPVVCSGCCSAFRTRELREFGGFPERTVVEDMDYTWSKQEEGRRAVYVGDAVAQAADPSTLTYLRKQVWRWMAGFFQNVRIHTLHLARHKPLLLLWILIAVWDIVTAPLWYAMPFLLIFVWNQGVMMTMLWWMGFELLLLTPPLFYGAHRRKIPYRVVMRNFPYVYLNKVVNTYYAWKALLVELVLVPLRLSKGLVTYEKGRA</sequence>
<dbReference type="Pfam" id="PF00535">
    <property type="entry name" value="Glycos_transf_2"/>
    <property type="match status" value="1"/>
</dbReference>